<evidence type="ECO:0000256" key="6">
    <source>
        <dbReference type="SAM" id="MobiDB-lite"/>
    </source>
</evidence>
<dbReference type="PATRIC" id="fig|1610491.3.peg.798"/>
<evidence type="ECO:0000256" key="5">
    <source>
        <dbReference type="ARBA" id="ARBA00022691"/>
    </source>
</evidence>
<dbReference type="PANTHER" id="PTHR22884">
    <property type="entry name" value="SET DOMAIN PROTEINS"/>
    <property type="match status" value="1"/>
</dbReference>
<comment type="subcellular location">
    <subcellularLocation>
        <location evidence="1">Chromosome</location>
    </subcellularLocation>
</comment>
<evidence type="ECO:0000256" key="2">
    <source>
        <dbReference type="ARBA" id="ARBA00022454"/>
    </source>
</evidence>
<sequence>MPKSPTRAASADKPRAGRRTQVRRSGVHGRGVFALQDFAPGDLVIEYRGERISWAEAERRHEAKAGDPFHTFFFQTERGDVIDGGSHGNSARWINHSCEPNCEAQEDDDGRIFIVALTPIQAGQELFYDYALEIDERLTPALKRDYRCLCGAPSCRGTLLKTRRKRTPAKPGTSTARQAPRP</sequence>
<dbReference type="STRING" id="1610491.AAV94_03745"/>
<evidence type="ECO:0000313" key="9">
    <source>
        <dbReference type="EMBL" id="KKW68652.1"/>
    </source>
</evidence>
<feature type="region of interest" description="Disordered" evidence="6">
    <location>
        <begin position="1"/>
        <end position="25"/>
    </location>
</feature>
<dbReference type="PROSITE" id="PS50280">
    <property type="entry name" value="SET"/>
    <property type="match status" value="1"/>
</dbReference>
<keyword evidence="2" id="KW-0158">Chromosome</keyword>
<dbReference type="InterPro" id="IPR001214">
    <property type="entry name" value="SET_dom"/>
</dbReference>
<keyword evidence="10" id="KW-1185">Reference proteome</keyword>
<feature type="domain" description="SET" evidence="7">
    <location>
        <begin position="18"/>
        <end position="131"/>
    </location>
</feature>
<comment type="caution">
    <text evidence="9">The sequence shown here is derived from an EMBL/GenBank/DDBJ whole genome shotgun (WGS) entry which is preliminary data.</text>
</comment>
<dbReference type="EMBL" id="LBNQ01000016">
    <property type="protein sequence ID" value="KKW68652.1"/>
    <property type="molecule type" value="Genomic_DNA"/>
</dbReference>
<keyword evidence="4" id="KW-0808">Transferase</keyword>
<dbReference type="SUPFAM" id="SSF82199">
    <property type="entry name" value="SET domain"/>
    <property type="match status" value="1"/>
</dbReference>
<evidence type="ECO:0000313" key="10">
    <source>
        <dbReference type="Proteomes" id="UP000050580"/>
    </source>
</evidence>
<dbReference type="GO" id="GO:0008168">
    <property type="term" value="F:methyltransferase activity"/>
    <property type="evidence" value="ECO:0007669"/>
    <property type="project" value="UniProtKB-KW"/>
</dbReference>
<accession>A0A0U1Q1M4</accession>
<dbReference type="OrthoDB" id="9790349at2"/>
<feature type="region of interest" description="Disordered" evidence="6">
    <location>
        <begin position="162"/>
        <end position="182"/>
    </location>
</feature>
<organism evidence="9 10">
    <name type="scientific">Lampropedia cohaerens</name>
    <dbReference type="NCBI Taxonomy" id="1610491"/>
    <lineage>
        <taxon>Bacteria</taxon>
        <taxon>Pseudomonadati</taxon>
        <taxon>Pseudomonadota</taxon>
        <taxon>Betaproteobacteria</taxon>
        <taxon>Burkholderiales</taxon>
        <taxon>Comamonadaceae</taxon>
        <taxon>Lampropedia</taxon>
    </lineage>
</organism>
<feature type="compositionally biased region" description="Basic residues" evidence="6">
    <location>
        <begin position="16"/>
        <end position="25"/>
    </location>
</feature>
<dbReference type="RefSeq" id="WP_046740999.1">
    <property type="nucleotide sequence ID" value="NZ_LBNQ01000016.1"/>
</dbReference>
<evidence type="ECO:0000259" key="7">
    <source>
        <dbReference type="PROSITE" id="PS50280"/>
    </source>
</evidence>
<dbReference type="SMART" id="SM00317">
    <property type="entry name" value="SET"/>
    <property type="match status" value="1"/>
</dbReference>
<evidence type="ECO:0000256" key="1">
    <source>
        <dbReference type="ARBA" id="ARBA00004286"/>
    </source>
</evidence>
<dbReference type="InterPro" id="IPR046341">
    <property type="entry name" value="SET_dom_sf"/>
</dbReference>
<dbReference type="AlphaFoldDB" id="A0A0U1Q1M4"/>
<proteinExistence type="predicted"/>
<reference evidence="9 10" key="1">
    <citation type="submission" date="2015-05" db="EMBL/GenBank/DDBJ databases">
        <title>Draft genome sequence of Lampropedia sp. CT6, isolated from the microbial mat of a hot water spring, located at Manikaran, India.</title>
        <authorList>
            <person name="Tripathi C."/>
            <person name="Rani P."/>
            <person name="Mahato N.K."/>
            <person name="Lal R."/>
        </authorList>
    </citation>
    <scope>NUCLEOTIDE SEQUENCE [LARGE SCALE GENOMIC DNA]</scope>
    <source>
        <strain evidence="9 10">CT6</strain>
    </source>
</reference>
<dbReference type="InterPro" id="IPR050777">
    <property type="entry name" value="SET2_Histone-Lys_MeTrsfase"/>
</dbReference>
<dbReference type="Gene3D" id="2.170.270.10">
    <property type="entry name" value="SET domain"/>
    <property type="match status" value="1"/>
</dbReference>
<gene>
    <name evidence="9" type="ORF">AAV94_03745</name>
</gene>
<dbReference type="Pfam" id="PF00856">
    <property type="entry name" value="SET"/>
    <property type="match status" value="1"/>
</dbReference>
<dbReference type="GO" id="GO:0005694">
    <property type="term" value="C:chromosome"/>
    <property type="evidence" value="ECO:0007669"/>
    <property type="project" value="UniProtKB-SubCell"/>
</dbReference>
<evidence type="ECO:0000256" key="3">
    <source>
        <dbReference type="ARBA" id="ARBA00022603"/>
    </source>
</evidence>
<feature type="domain" description="Post-SET" evidence="8">
    <location>
        <begin position="144"/>
        <end position="160"/>
    </location>
</feature>
<protein>
    <recommendedName>
        <fullName evidence="11">Lysine methyltransferase</fullName>
    </recommendedName>
</protein>
<dbReference type="GO" id="GO:0032259">
    <property type="term" value="P:methylation"/>
    <property type="evidence" value="ECO:0007669"/>
    <property type="project" value="UniProtKB-KW"/>
</dbReference>
<dbReference type="Proteomes" id="UP000050580">
    <property type="component" value="Unassembled WGS sequence"/>
</dbReference>
<keyword evidence="5" id="KW-0949">S-adenosyl-L-methionine</keyword>
<evidence type="ECO:0008006" key="11">
    <source>
        <dbReference type="Google" id="ProtNLM"/>
    </source>
</evidence>
<keyword evidence="3" id="KW-0489">Methyltransferase</keyword>
<evidence type="ECO:0000256" key="4">
    <source>
        <dbReference type="ARBA" id="ARBA00022679"/>
    </source>
</evidence>
<dbReference type="PROSITE" id="PS50868">
    <property type="entry name" value="POST_SET"/>
    <property type="match status" value="1"/>
</dbReference>
<name>A0A0U1Q1M4_9BURK</name>
<dbReference type="InterPro" id="IPR003616">
    <property type="entry name" value="Post-SET_dom"/>
</dbReference>
<evidence type="ECO:0000259" key="8">
    <source>
        <dbReference type="PROSITE" id="PS50868"/>
    </source>
</evidence>